<dbReference type="Gene3D" id="3.40.50.620">
    <property type="entry name" value="HUPs"/>
    <property type="match status" value="2"/>
</dbReference>
<dbReference type="InterPro" id="IPR009008">
    <property type="entry name" value="Val/Leu/Ile-tRNA-synth_edit"/>
</dbReference>
<evidence type="ECO:0000256" key="3">
    <source>
        <dbReference type="ARBA" id="ARBA00022490"/>
    </source>
</evidence>
<dbReference type="GO" id="GO:0002161">
    <property type="term" value="F:aminoacyl-tRNA deacylase activity"/>
    <property type="evidence" value="ECO:0007669"/>
    <property type="project" value="InterPro"/>
</dbReference>
<organism evidence="16">
    <name type="scientific">Paenibacillus sp. SYP-B3998</name>
    <dbReference type="NCBI Taxonomy" id="2678564"/>
    <lineage>
        <taxon>Bacteria</taxon>
        <taxon>Bacillati</taxon>
        <taxon>Bacillota</taxon>
        <taxon>Bacilli</taxon>
        <taxon>Bacillales</taxon>
        <taxon>Paenibacillaceae</taxon>
        <taxon>Paenibacillus</taxon>
    </lineage>
</organism>
<evidence type="ECO:0000256" key="7">
    <source>
        <dbReference type="ARBA" id="ARBA00022917"/>
    </source>
</evidence>
<evidence type="ECO:0000256" key="6">
    <source>
        <dbReference type="ARBA" id="ARBA00022840"/>
    </source>
</evidence>
<dbReference type="EMBL" id="JAAIKC010000001">
    <property type="protein sequence ID" value="NEW04485.1"/>
    <property type="molecule type" value="Genomic_DNA"/>
</dbReference>
<dbReference type="NCBIfam" id="TIGR00422">
    <property type="entry name" value="valS"/>
    <property type="match status" value="1"/>
</dbReference>
<feature type="domain" description="Methionyl/Valyl/Leucyl/Isoleucyl-tRNA synthetase anticodon-binding" evidence="14">
    <location>
        <begin position="617"/>
        <end position="763"/>
    </location>
</feature>
<feature type="domain" description="Aminoacyl-tRNA synthetase class Ia" evidence="13">
    <location>
        <begin position="25"/>
        <end position="573"/>
    </location>
</feature>
<evidence type="ECO:0000256" key="10">
    <source>
        <dbReference type="ARBA" id="ARBA00047552"/>
    </source>
</evidence>
<protein>
    <recommendedName>
        <fullName evidence="12">Valine--tRNA ligase</fullName>
        <ecNumber evidence="12">6.1.1.9</ecNumber>
    </recommendedName>
    <alternativeName>
        <fullName evidence="12">Valyl-tRNA synthetase</fullName>
        <shortName evidence="12">ValRS</shortName>
    </alternativeName>
</protein>
<dbReference type="PANTHER" id="PTHR11946">
    <property type="entry name" value="VALYL-TRNA SYNTHETASES"/>
    <property type="match status" value="1"/>
</dbReference>
<dbReference type="SUPFAM" id="SSF47323">
    <property type="entry name" value="Anticodon-binding domain of a subclass of class I aminoacyl-tRNA synthetases"/>
    <property type="match status" value="1"/>
</dbReference>
<dbReference type="FunFam" id="1.10.730.10:FF:000014">
    <property type="entry name" value="Valine--tRNA ligase"/>
    <property type="match status" value="1"/>
</dbReference>
<comment type="domain">
    <text evidence="12">ValRS has two distinct active sites: one for aminoacylation and one for editing. The misactivated threonine is translocated from the active site to the editing site.</text>
</comment>
<dbReference type="GO" id="GO:0006438">
    <property type="term" value="P:valyl-tRNA aminoacylation"/>
    <property type="evidence" value="ECO:0007669"/>
    <property type="project" value="UniProtKB-UniRule"/>
</dbReference>
<dbReference type="FunFam" id="3.40.50.620:FF:000098">
    <property type="entry name" value="Valine--tRNA ligase"/>
    <property type="match status" value="1"/>
</dbReference>
<keyword evidence="6 12" id="KW-0067">ATP-binding</keyword>
<keyword evidence="3 12" id="KW-0963">Cytoplasm</keyword>
<evidence type="ECO:0000256" key="8">
    <source>
        <dbReference type="ARBA" id="ARBA00023054"/>
    </source>
</evidence>
<evidence type="ECO:0000256" key="11">
    <source>
        <dbReference type="ARBA" id="ARBA00060830"/>
    </source>
</evidence>
<evidence type="ECO:0000256" key="2">
    <source>
        <dbReference type="ARBA" id="ARBA00011245"/>
    </source>
</evidence>
<reference evidence="16" key="1">
    <citation type="submission" date="2020-02" db="EMBL/GenBank/DDBJ databases">
        <authorList>
            <person name="Shen X.-R."/>
            <person name="Zhang Y.-X."/>
        </authorList>
    </citation>
    <scope>NUCLEOTIDE SEQUENCE</scope>
    <source>
        <strain evidence="16">SYP-B3998</strain>
    </source>
</reference>
<feature type="short sequence motif" description="'HIGH' region" evidence="12">
    <location>
        <begin position="54"/>
        <end position="64"/>
    </location>
</feature>
<comment type="subunit">
    <text evidence="2 12">Monomer.</text>
</comment>
<comment type="caution">
    <text evidence="16">The sequence shown here is derived from an EMBL/GenBank/DDBJ whole genome shotgun (WGS) entry which is preliminary data.</text>
</comment>
<dbReference type="Pfam" id="PF00133">
    <property type="entry name" value="tRNA-synt_1"/>
    <property type="match status" value="1"/>
</dbReference>
<dbReference type="InterPro" id="IPR009080">
    <property type="entry name" value="tRNAsynth_Ia_anticodon-bd"/>
</dbReference>
<comment type="domain">
    <text evidence="12">The C-terminal coiled-coil domain is crucial for aminoacylation activity.</text>
</comment>
<keyword evidence="7 12" id="KW-0648">Protein biosynthesis</keyword>
<dbReference type="Gene3D" id="1.10.730.10">
    <property type="entry name" value="Isoleucyl-tRNA Synthetase, Domain 1"/>
    <property type="match status" value="1"/>
</dbReference>
<feature type="short sequence motif" description="'KMSKS' region" evidence="12">
    <location>
        <begin position="534"/>
        <end position="538"/>
    </location>
</feature>
<feature type="domain" description="Valyl-tRNA synthetase tRNA-binding arm" evidence="15">
    <location>
        <begin position="823"/>
        <end position="888"/>
    </location>
</feature>
<evidence type="ECO:0000256" key="9">
    <source>
        <dbReference type="ARBA" id="ARBA00023146"/>
    </source>
</evidence>
<proteinExistence type="inferred from homology"/>
<comment type="catalytic activity">
    <reaction evidence="10 12">
        <text>tRNA(Val) + L-valine + ATP = L-valyl-tRNA(Val) + AMP + diphosphate</text>
        <dbReference type="Rhea" id="RHEA:10704"/>
        <dbReference type="Rhea" id="RHEA-COMP:9672"/>
        <dbReference type="Rhea" id="RHEA-COMP:9708"/>
        <dbReference type="ChEBI" id="CHEBI:30616"/>
        <dbReference type="ChEBI" id="CHEBI:33019"/>
        <dbReference type="ChEBI" id="CHEBI:57762"/>
        <dbReference type="ChEBI" id="CHEBI:78442"/>
        <dbReference type="ChEBI" id="CHEBI:78537"/>
        <dbReference type="ChEBI" id="CHEBI:456215"/>
        <dbReference type="EC" id="6.1.1.9"/>
    </reaction>
</comment>
<dbReference type="Gene3D" id="1.10.287.380">
    <property type="entry name" value="Valyl-tRNA synthetase, C-terminal domain"/>
    <property type="match status" value="1"/>
</dbReference>
<evidence type="ECO:0000313" key="16">
    <source>
        <dbReference type="EMBL" id="NEW04485.1"/>
    </source>
</evidence>
<sequence>MTEANETKAQLEMPTTYDPKEAERKWYDYWIKNEYFKAGNRPDAETYTIVIPPPNVTGMLHIGHALDFTLQDILTRTKRMQGYDTLWLPGSDHAGIATQTRVEQKLREQGQSRYDLGRENFLEKVWEWKDQYANTIREQWAKMGFSLDYSRERFTLDEGLSQAVREVFVSLYKKGLIYRGNYIINWDPAARTALSDIEVEYKEVQGALYHLEYKTTDGSGSIVVATTRPETMLGDTAVAVHPKDERYQHLIGKMLHLPIVNREIPVIADEYVEKEFGSGAVKITPAHDPNDFEVGKRHDLPQILVMDESGTMNANAGPYQGMDRFDCRKQIVADLKEQGVLLKIEEHVHQVGHSERSGAVIEPYLSTQWFVKMQPLAAQAIDAQKTGKGVNFVPDRFEKIYLHWIENVRDWCISRQLWWGHRIPAWHCADCGGVTVECQDATVCSHCQSTNISQDNDVLDTWFSSALWPFSTLGWPNETEDLKRFYPTAVLVTGYDIIYFWVSRMIFQGLEFTDQMPFKDVLLHGLVRDSEGRKMSKSLGNGVDPLEVIEKYGADAMRYMISTSSTPGQDLRFRWERVEQARNFANKIWNASRFALMNLEGVTAADINLTGKLGTADRWILHRLNETVRDVTRLIDSYEFGETGRLLYNFIWDDLCDWYIEFSKLSLYGTDAEAKKTTQSVLAYVLDQTQRLIHPFMPFISEEIWQHLPHVGDTITLAAWPKEDPAFESPEAVREMELLMEAIRSVRNIRAEVNVPMSKKVELLVKPAGSEAQHILRTNEEYLRRFCNTSLLEIDAEMAAPEKAMTAIITGAELFLPLAGLIDIAQELVRLDKELQSLHGEVERIEKKLGNEGFVAKAPAKVIDEEKAKLADYVDKRDKVIARLAELKG</sequence>
<dbReference type="InterPro" id="IPR037118">
    <property type="entry name" value="Val-tRNA_synth_C_sf"/>
</dbReference>
<evidence type="ECO:0000259" key="15">
    <source>
        <dbReference type="Pfam" id="PF10458"/>
    </source>
</evidence>
<dbReference type="GO" id="GO:0004832">
    <property type="term" value="F:valine-tRNA ligase activity"/>
    <property type="evidence" value="ECO:0007669"/>
    <property type="project" value="UniProtKB-UniRule"/>
</dbReference>
<dbReference type="EC" id="6.1.1.9" evidence="12"/>
<dbReference type="PRINTS" id="PR00986">
    <property type="entry name" value="TRNASYNTHVAL"/>
</dbReference>
<evidence type="ECO:0000259" key="13">
    <source>
        <dbReference type="Pfam" id="PF00133"/>
    </source>
</evidence>
<dbReference type="GO" id="GO:0005829">
    <property type="term" value="C:cytosol"/>
    <property type="evidence" value="ECO:0007669"/>
    <property type="project" value="TreeGrafter"/>
</dbReference>
<evidence type="ECO:0000256" key="4">
    <source>
        <dbReference type="ARBA" id="ARBA00022598"/>
    </source>
</evidence>
<dbReference type="InterPro" id="IPR033705">
    <property type="entry name" value="Anticodon_Ia_Val"/>
</dbReference>
<keyword evidence="8 12" id="KW-0175">Coiled coil</keyword>
<keyword evidence="5 12" id="KW-0547">Nucleotide-binding</keyword>
<dbReference type="Pfam" id="PF08264">
    <property type="entry name" value="Anticodon_1"/>
    <property type="match status" value="1"/>
</dbReference>
<accession>A0A6G3ZQT9</accession>
<comment type="subcellular location">
    <subcellularLocation>
        <location evidence="1 12">Cytoplasm</location>
    </subcellularLocation>
</comment>
<dbReference type="PROSITE" id="PS00178">
    <property type="entry name" value="AA_TRNA_LIGASE_I"/>
    <property type="match status" value="1"/>
</dbReference>
<evidence type="ECO:0000256" key="5">
    <source>
        <dbReference type="ARBA" id="ARBA00022741"/>
    </source>
</evidence>
<dbReference type="CDD" id="cd00817">
    <property type="entry name" value="ValRS_core"/>
    <property type="match status" value="1"/>
</dbReference>
<dbReference type="HAMAP" id="MF_02004">
    <property type="entry name" value="Val_tRNA_synth_type1"/>
    <property type="match status" value="1"/>
</dbReference>
<dbReference type="InterPro" id="IPR010978">
    <property type="entry name" value="tRNA-bd_arm"/>
</dbReference>
<dbReference type="RefSeq" id="WP_163940081.1">
    <property type="nucleotide sequence ID" value="NZ_JAAIKC010000001.1"/>
</dbReference>
<dbReference type="InterPro" id="IPR002303">
    <property type="entry name" value="Valyl-tRNA_ligase"/>
</dbReference>
<dbReference type="GO" id="GO:0005524">
    <property type="term" value="F:ATP binding"/>
    <property type="evidence" value="ECO:0007669"/>
    <property type="project" value="UniProtKB-UniRule"/>
</dbReference>
<keyword evidence="4 12" id="KW-0436">Ligase</keyword>
<comment type="function">
    <text evidence="12">Catalyzes the attachment of valine to tRNA(Val). As ValRS can inadvertently accommodate and process structurally similar amino acids such as threonine, to avoid such errors, it has a 'posttransfer' editing activity that hydrolyzes mischarged Thr-tRNA(Val) in a tRNA-dependent manner.</text>
</comment>
<dbReference type="SUPFAM" id="SSF46589">
    <property type="entry name" value="tRNA-binding arm"/>
    <property type="match status" value="1"/>
</dbReference>
<name>A0A6G3ZQT9_9BACL</name>
<dbReference type="Pfam" id="PF10458">
    <property type="entry name" value="Val_tRNA-synt_C"/>
    <property type="match status" value="1"/>
</dbReference>
<comment type="similarity">
    <text evidence="11 12">Belongs to the class-I aminoacyl-tRNA synthetase family. ValS type 1 subfamily.</text>
</comment>
<feature type="binding site" evidence="12">
    <location>
        <position position="537"/>
    </location>
    <ligand>
        <name>ATP</name>
        <dbReference type="ChEBI" id="CHEBI:30616"/>
    </ligand>
</feature>
<dbReference type="CDD" id="cd07962">
    <property type="entry name" value="Anticodon_Ia_Val"/>
    <property type="match status" value="1"/>
</dbReference>
<dbReference type="InterPro" id="IPR001412">
    <property type="entry name" value="aa-tRNA-synth_I_CS"/>
</dbReference>
<evidence type="ECO:0000256" key="1">
    <source>
        <dbReference type="ARBA" id="ARBA00004496"/>
    </source>
</evidence>
<dbReference type="FunFam" id="1.10.287.380:FF:000001">
    <property type="entry name" value="Valine--tRNA ligase"/>
    <property type="match status" value="1"/>
</dbReference>
<dbReference type="SUPFAM" id="SSF50677">
    <property type="entry name" value="ValRS/IleRS/LeuRS editing domain"/>
    <property type="match status" value="1"/>
</dbReference>
<evidence type="ECO:0000259" key="14">
    <source>
        <dbReference type="Pfam" id="PF08264"/>
    </source>
</evidence>
<dbReference type="FunFam" id="3.90.740.10:FF:000005">
    <property type="entry name" value="Valine--tRNA ligase, mitochondrial"/>
    <property type="match status" value="1"/>
</dbReference>
<dbReference type="InterPro" id="IPR002300">
    <property type="entry name" value="aa-tRNA-synth_Ia"/>
</dbReference>
<dbReference type="PANTHER" id="PTHR11946:SF93">
    <property type="entry name" value="VALINE--TRNA LIGASE, CHLOROPLASTIC_MITOCHONDRIAL 2"/>
    <property type="match status" value="1"/>
</dbReference>
<gene>
    <name evidence="12" type="primary">valS</name>
    <name evidence="16" type="ORF">GK047_00410</name>
</gene>
<dbReference type="FunFam" id="3.40.50.620:FF:000032">
    <property type="entry name" value="Valine--tRNA ligase"/>
    <property type="match status" value="1"/>
</dbReference>
<dbReference type="NCBIfam" id="NF004349">
    <property type="entry name" value="PRK05729.1"/>
    <property type="match status" value="1"/>
</dbReference>
<dbReference type="InterPro" id="IPR014729">
    <property type="entry name" value="Rossmann-like_a/b/a_fold"/>
</dbReference>
<evidence type="ECO:0000256" key="12">
    <source>
        <dbReference type="HAMAP-Rule" id="MF_02004"/>
    </source>
</evidence>
<keyword evidence="9 12" id="KW-0030">Aminoacyl-tRNA synthetase</keyword>
<dbReference type="InterPro" id="IPR013155">
    <property type="entry name" value="M/V/L/I-tRNA-synth_anticd-bd"/>
</dbReference>
<dbReference type="AlphaFoldDB" id="A0A6G3ZQT9"/>
<dbReference type="InterPro" id="IPR019499">
    <property type="entry name" value="Val-tRNA_synth_tRNA-bd"/>
</dbReference>
<dbReference type="SUPFAM" id="SSF52374">
    <property type="entry name" value="Nucleotidylyl transferase"/>
    <property type="match status" value="1"/>
</dbReference>